<keyword evidence="4 6" id="KW-1133">Transmembrane helix</keyword>
<feature type="transmembrane region" description="Helical" evidence="6">
    <location>
        <begin position="252"/>
        <end position="272"/>
    </location>
</feature>
<evidence type="ECO:0000313" key="8">
    <source>
        <dbReference type="Proteomes" id="UP001500967"/>
    </source>
</evidence>
<dbReference type="Proteomes" id="UP001500967">
    <property type="component" value="Unassembled WGS sequence"/>
</dbReference>
<keyword evidence="2" id="KW-1003">Cell membrane</keyword>
<evidence type="ECO:0000256" key="2">
    <source>
        <dbReference type="ARBA" id="ARBA00022475"/>
    </source>
</evidence>
<evidence type="ECO:0000256" key="4">
    <source>
        <dbReference type="ARBA" id="ARBA00022989"/>
    </source>
</evidence>
<dbReference type="Pfam" id="PF07690">
    <property type="entry name" value="MFS_1"/>
    <property type="match status" value="1"/>
</dbReference>
<keyword evidence="5 6" id="KW-0472">Membrane</keyword>
<feature type="transmembrane region" description="Helical" evidence="6">
    <location>
        <begin position="342"/>
        <end position="363"/>
    </location>
</feature>
<evidence type="ECO:0000256" key="1">
    <source>
        <dbReference type="ARBA" id="ARBA00004651"/>
    </source>
</evidence>
<comment type="caution">
    <text evidence="7">The sequence shown here is derived from an EMBL/GenBank/DDBJ whole genome shotgun (WGS) entry which is preliminary data.</text>
</comment>
<dbReference type="EMBL" id="BAAAGX010000016">
    <property type="protein sequence ID" value="GAA0251814.1"/>
    <property type="molecule type" value="Genomic_DNA"/>
</dbReference>
<keyword evidence="3 6" id="KW-0812">Transmembrane</keyword>
<reference evidence="7 8" key="1">
    <citation type="journal article" date="2019" name="Int. J. Syst. Evol. Microbiol.">
        <title>The Global Catalogue of Microorganisms (GCM) 10K type strain sequencing project: providing services to taxonomists for standard genome sequencing and annotation.</title>
        <authorList>
            <consortium name="The Broad Institute Genomics Platform"/>
            <consortium name="The Broad Institute Genome Sequencing Center for Infectious Disease"/>
            <person name="Wu L."/>
            <person name="Ma J."/>
        </authorList>
    </citation>
    <scope>NUCLEOTIDE SEQUENCE [LARGE SCALE GENOMIC DNA]</scope>
    <source>
        <strain evidence="7 8">JCM 10425</strain>
    </source>
</reference>
<feature type="transmembrane region" description="Helical" evidence="6">
    <location>
        <begin position="369"/>
        <end position="391"/>
    </location>
</feature>
<comment type="subcellular location">
    <subcellularLocation>
        <location evidence="1">Cell membrane</location>
        <topology evidence="1">Multi-pass membrane protein</topology>
    </subcellularLocation>
</comment>
<accession>A0ABN0UIJ2</accession>
<dbReference type="SUPFAM" id="SSF103473">
    <property type="entry name" value="MFS general substrate transporter"/>
    <property type="match status" value="1"/>
</dbReference>
<dbReference type="InterPro" id="IPR011701">
    <property type="entry name" value="MFS"/>
</dbReference>
<dbReference type="InterPro" id="IPR036259">
    <property type="entry name" value="MFS_trans_sf"/>
</dbReference>
<evidence type="ECO:0000256" key="3">
    <source>
        <dbReference type="ARBA" id="ARBA00022692"/>
    </source>
</evidence>
<feature type="transmembrane region" description="Helical" evidence="6">
    <location>
        <begin position="307"/>
        <end position="330"/>
    </location>
</feature>
<sequence length="408" mass="41100">MSTGYRAVLVVPEFRFVFAAHALSTLGTVVCELALAVLVFQRTASPLLSALTFALGLLPYVLGGTVLSAVADRFPARRVLVTCDLVCAGLAAGLLVPWMPVAALLALRCVVAAIAPVFAGTRAATLGDVLPGGALFSLGTSLLRVTNQTAQLTGFAVGGVLLAAIPPRAVLGVTVSTFLVSALLLAVGTPARPARSVDGGALLSASWSGARVLLADRRVRALLALAWVPPMFVVVSEGLLTSYVGALGASPAGLGPLMCGMPIGAIGGSLLAGTLLGHRARVRLCFPVVLAATLPPLGYLTHPGVAVALLCQIGVGAGIVYTFGVDAWFLDVVPEHLRGRAMTLLTAGSMTAQGLGMTLAGAAAEFAPVHAVIAGGAVIALPTVGLVVGYASRVRRVAPASAGFRPGG</sequence>
<gene>
    <name evidence="7" type="ORF">GCM10009539_41230</name>
</gene>
<evidence type="ECO:0000313" key="7">
    <source>
        <dbReference type="EMBL" id="GAA0251814.1"/>
    </source>
</evidence>
<dbReference type="CDD" id="cd06173">
    <property type="entry name" value="MFS_MefA_like"/>
    <property type="match status" value="1"/>
</dbReference>
<dbReference type="Gene3D" id="1.20.1250.20">
    <property type="entry name" value="MFS general substrate transporter like domains"/>
    <property type="match status" value="1"/>
</dbReference>
<feature type="transmembrane region" description="Helical" evidence="6">
    <location>
        <begin position="169"/>
        <end position="187"/>
    </location>
</feature>
<feature type="transmembrane region" description="Helical" evidence="6">
    <location>
        <begin position="221"/>
        <end position="246"/>
    </location>
</feature>
<dbReference type="RefSeq" id="WP_344650494.1">
    <property type="nucleotide sequence ID" value="NZ_BAAAGX010000016.1"/>
</dbReference>
<evidence type="ECO:0000256" key="5">
    <source>
        <dbReference type="ARBA" id="ARBA00023136"/>
    </source>
</evidence>
<dbReference type="PANTHER" id="PTHR23513:SF11">
    <property type="entry name" value="STAPHYLOFERRIN A TRANSPORTER"/>
    <property type="match status" value="1"/>
</dbReference>
<proteinExistence type="predicted"/>
<feature type="transmembrane region" description="Helical" evidence="6">
    <location>
        <begin position="16"/>
        <end position="40"/>
    </location>
</feature>
<name>A0ABN0UIJ2_9ACTN</name>
<evidence type="ECO:0000256" key="6">
    <source>
        <dbReference type="SAM" id="Phobius"/>
    </source>
</evidence>
<feature type="transmembrane region" description="Helical" evidence="6">
    <location>
        <begin position="47"/>
        <end position="67"/>
    </location>
</feature>
<feature type="transmembrane region" description="Helical" evidence="6">
    <location>
        <begin position="284"/>
        <end position="301"/>
    </location>
</feature>
<dbReference type="PANTHER" id="PTHR23513">
    <property type="entry name" value="INTEGRAL MEMBRANE EFFLUX PROTEIN-RELATED"/>
    <property type="match status" value="1"/>
</dbReference>
<organism evidence="7 8">
    <name type="scientific">Cryptosporangium japonicum</name>
    <dbReference type="NCBI Taxonomy" id="80872"/>
    <lineage>
        <taxon>Bacteria</taxon>
        <taxon>Bacillati</taxon>
        <taxon>Actinomycetota</taxon>
        <taxon>Actinomycetes</taxon>
        <taxon>Cryptosporangiales</taxon>
        <taxon>Cryptosporangiaceae</taxon>
        <taxon>Cryptosporangium</taxon>
    </lineage>
</organism>
<keyword evidence="8" id="KW-1185">Reference proteome</keyword>
<protein>
    <submittedName>
        <fullName evidence="7">MFS transporter</fullName>
    </submittedName>
</protein>